<name>A0ABV0NGS1_9TELE</name>
<dbReference type="InterPro" id="IPR027805">
    <property type="entry name" value="Transposase_HTH_dom"/>
</dbReference>
<accession>A0ABV0NGS1</accession>
<proteinExistence type="predicted"/>
<reference evidence="2 3" key="1">
    <citation type="submission" date="2021-06" db="EMBL/GenBank/DDBJ databases">
        <authorList>
            <person name="Palmer J.M."/>
        </authorList>
    </citation>
    <scope>NUCLEOTIDE SEQUENCE [LARGE SCALE GENOMIC DNA]</scope>
    <source>
        <strain evidence="2 3">GA_2019</strain>
        <tissue evidence="2">Muscle</tissue>
    </source>
</reference>
<dbReference type="Proteomes" id="UP001476798">
    <property type="component" value="Unassembled WGS sequence"/>
</dbReference>
<dbReference type="Pfam" id="PF13613">
    <property type="entry name" value="HTH_Tnp_4"/>
    <property type="match status" value="1"/>
</dbReference>
<dbReference type="PANTHER" id="PTHR23080:SF144">
    <property type="entry name" value="SPINDLE AND KINETOCHORE ASSOCIATED COMPLEX SUBUNIT 3"/>
    <property type="match status" value="1"/>
</dbReference>
<feature type="domain" description="Transposase Helix-turn-helix" evidence="1">
    <location>
        <begin position="80"/>
        <end position="130"/>
    </location>
</feature>
<comment type="caution">
    <text evidence="2">The sequence shown here is derived from an EMBL/GenBank/DDBJ whole genome shotgun (WGS) entry which is preliminary data.</text>
</comment>
<evidence type="ECO:0000259" key="1">
    <source>
        <dbReference type="Pfam" id="PF13613"/>
    </source>
</evidence>
<dbReference type="PANTHER" id="PTHR23080">
    <property type="entry name" value="THAP DOMAIN PROTEIN"/>
    <property type="match status" value="1"/>
</dbReference>
<evidence type="ECO:0000313" key="2">
    <source>
        <dbReference type="EMBL" id="MEQ2170231.1"/>
    </source>
</evidence>
<protein>
    <recommendedName>
        <fullName evidence="1">Transposase Helix-turn-helix domain-containing protein</fullName>
    </recommendedName>
</protein>
<organism evidence="2 3">
    <name type="scientific">Goodea atripinnis</name>
    <dbReference type="NCBI Taxonomy" id="208336"/>
    <lineage>
        <taxon>Eukaryota</taxon>
        <taxon>Metazoa</taxon>
        <taxon>Chordata</taxon>
        <taxon>Craniata</taxon>
        <taxon>Vertebrata</taxon>
        <taxon>Euteleostomi</taxon>
        <taxon>Actinopterygii</taxon>
        <taxon>Neopterygii</taxon>
        <taxon>Teleostei</taxon>
        <taxon>Neoteleostei</taxon>
        <taxon>Acanthomorphata</taxon>
        <taxon>Ovalentaria</taxon>
        <taxon>Atherinomorphae</taxon>
        <taxon>Cyprinodontiformes</taxon>
        <taxon>Goodeidae</taxon>
        <taxon>Goodea</taxon>
    </lineage>
</organism>
<keyword evidence="3" id="KW-1185">Reference proteome</keyword>
<dbReference type="EMBL" id="JAHRIO010036827">
    <property type="protein sequence ID" value="MEQ2170231.1"/>
    <property type="molecule type" value="Genomic_DNA"/>
</dbReference>
<sequence length="133" mass="14582">MCSGIFGAAELRRQAAVAAGSAGGWRGFPHQLQTDLSQSLCDFLPPVICLQQLKVDIKLCVVVVMGVLCQILPCLPQTGRKLSPFQMLLLTLMHLRLNLPIQHMADLFCIDRLTVSTMFTNTIDVMFTHLAAG</sequence>
<evidence type="ECO:0000313" key="3">
    <source>
        <dbReference type="Proteomes" id="UP001476798"/>
    </source>
</evidence>
<gene>
    <name evidence="2" type="ORF">GOODEAATRI_033341</name>
</gene>